<dbReference type="AlphaFoldDB" id="A0A6I6MJA3"/>
<keyword evidence="2" id="KW-1185">Reference proteome</keyword>
<protein>
    <submittedName>
        <fullName evidence="1">Uncharacterized protein</fullName>
    </submittedName>
</protein>
<name>A0A6I6MJA3_9CAUL</name>
<reference evidence="2" key="1">
    <citation type="submission" date="2019-12" db="EMBL/GenBank/DDBJ databases">
        <title>Complete genome of Terracaulis silvestris 0127_4.</title>
        <authorList>
            <person name="Vieira S."/>
            <person name="Riedel T."/>
            <person name="Sproer C."/>
            <person name="Pascual J."/>
            <person name="Boedeker C."/>
            <person name="Overmann J."/>
        </authorList>
    </citation>
    <scope>NUCLEOTIDE SEQUENCE [LARGE SCALE GENOMIC DNA]</scope>
    <source>
        <strain evidence="2">0127_4</strain>
    </source>
</reference>
<dbReference type="Proteomes" id="UP000431269">
    <property type="component" value="Chromosome"/>
</dbReference>
<accession>A0A6I6MJA3</accession>
<organism evidence="1 2">
    <name type="scientific">Terricaulis silvestris</name>
    <dbReference type="NCBI Taxonomy" id="2686094"/>
    <lineage>
        <taxon>Bacteria</taxon>
        <taxon>Pseudomonadati</taxon>
        <taxon>Pseudomonadota</taxon>
        <taxon>Alphaproteobacteria</taxon>
        <taxon>Caulobacterales</taxon>
        <taxon>Caulobacteraceae</taxon>
        <taxon>Terricaulis</taxon>
    </lineage>
</organism>
<evidence type="ECO:0000313" key="2">
    <source>
        <dbReference type="Proteomes" id="UP000431269"/>
    </source>
</evidence>
<dbReference type="KEGG" id="tsv:DSM104635_01559"/>
<gene>
    <name evidence="1" type="ORF">DSM104635_01559</name>
</gene>
<dbReference type="EMBL" id="CP047045">
    <property type="protein sequence ID" value="QGZ94729.1"/>
    <property type="molecule type" value="Genomic_DNA"/>
</dbReference>
<sequence length="66" mass="6886">MAESNEIGVRDVAEYVRDLSLELAHMARRAGLVSVAGGLEQAHRAADAELRALQSPSGNAAPDEAA</sequence>
<evidence type="ECO:0000313" key="1">
    <source>
        <dbReference type="EMBL" id="QGZ94729.1"/>
    </source>
</evidence>
<proteinExistence type="predicted"/>